<dbReference type="CDD" id="cd18804">
    <property type="entry name" value="SF2_C_priA"/>
    <property type="match status" value="1"/>
</dbReference>
<evidence type="ECO:0000256" key="5">
    <source>
        <dbReference type="ARBA" id="ARBA00022801"/>
    </source>
</evidence>
<dbReference type="InterPro" id="IPR040498">
    <property type="entry name" value="PriA_CRR"/>
</dbReference>
<dbReference type="RefSeq" id="WP_015947601.1">
    <property type="nucleotide sequence ID" value="NC_011768.1"/>
</dbReference>
<evidence type="ECO:0000256" key="8">
    <source>
        <dbReference type="ARBA" id="ARBA00022840"/>
    </source>
</evidence>
<keyword evidence="15" id="KW-1185">Reference proteome</keyword>
<dbReference type="InterPro" id="IPR041222">
    <property type="entry name" value="PriA_3primeBD"/>
</dbReference>
<dbReference type="HAMAP" id="MF_00983">
    <property type="entry name" value="PriA"/>
    <property type="match status" value="1"/>
</dbReference>
<dbReference type="GO" id="GO:0006269">
    <property type="term" value="P:DNA replication, synthesis of primer"/>
    <property type="evidence" value="ECO:0007669"/>
    <property type="project" value="UniProtKB-KW"/>
</dbReference>
<dbReference type="eggNOG" id="COG1198">
    <property type="taxonomic scope" value="Bacteria"/>
</dbReference>
<evidence type="ECO:0000256" key="2">
    <source>
        <dbReference type="ARBA" id="ARBA00022705"/>
    </source>
</evidence>
<comment type="catalytic activity">
    <reaction evidence="12">
        <text>Couples ATP hydrolysis with the unwinding of duplex DNA by translocating in the 3'-5' direction.</text>
        <dbReference type="EC" id="5.6.2.4"/>
    </reaction>
</comment>
<feature type="binding site" evidence="12">
    <location>
        <position position="532"/>
    </location>
    <ligand>
        <name>Zn(2+)</name>
        <dbReference type="ChEBI" id="CHEBI:29105"/>
        <label>2</label>
    </ligand>
</feature>
<evidence type="ECO:0000313" key="15">
    <source>
        <dbReference type="Proteomes" id="UP000000739"/>
    </source>
</evidence>
<evidence type="ECO:0000256" key="11">
    <source>
        <dbReference type="ARBA" id="ARBA00048988"/>
    </source>
</evidence>
<dbReference type="Pfam" id="PF00270">
    <property type="entry name" value="DEAD"/>
    <property type="match status" value="1"/>
</dbReference>
<keyword evidence="10 12" id="KW-0413">Isomerase</keyword>
<dbReference type="FunFam" id="3.40.50.300:FF:000489">
    <property type="entry name" value="Primosome assembly protein PriA"/>
    <property type="match status" value="1"/>
</dbReference>
<evidence type="ECO:0000256" key="4">
    <source>
        <dbReference type="ARBA" id="ARBA00022741"/>
    </source>
</evidence>
<dbReference type="Gene3D" id="3.40.50.300">
    <property type="entry name" value="P-loop containing nucleotide triphosphate hydrolases"/>
    <property type="match status" value="2"/>
</dbReference>
<evidence type="ECO:0000256" key="9">
    <source>
        <dbReference type="ARBA" id="ARBA00023125"/>
    </source>
</evidence>
<dbReference type="InterPro" id="IPR041236">
    <property type="entry name" value="PriA_C"/>
</dbReference>
<reference evidence="14 15" key="1">
    <citation type="journal article" date="2012" name="Environ. Microbiol.">
        <title>The genome sequence of Desulfatibacillum alkenivorans AK-01: a blueprint for anaerobic alkane oxidation.</title>
        <authorList>
            <person name="Callaghan A.V."/>
            <person name="Morris B.E."/>
            <person name="Pereira I.A."/>
            <person name="McInerney M.J."/>
            <person name="Austin R.N."/>
            <person name="Groves J.T."/>
            <person name="Kukor J.J."/>
            <person name="Suflita J.M."/>
            <person name="Young L.Y."/>
            <person name="Zylstra G.J."/>
            <person name="Wawrik B."/>
        </authorList>
    </citation>
    <scope>NUCLEOTIDE SEQUENCE [LARGE SCALE GENOMIC DNA]</scope>
    <source>
        <strain evidence="14 15">AK-01</strain>
    </source>
</reference>
<evidence type="ECO:0000256" key="10">
    <source>
        <dbReference type="ARBA" id="ARBA00023235"/>
    </source>
</evidence>
<evidence type="ECO:0000256" key="12">
    <source>
        <dbReference type="HAMAP-Rule" id="MF_00983"/>
    </source>
</evidence>
<dbReference type="NCBIfam" id="TIGR00595">
    <property type="entry name" value="priA"/>
    <property type="match status" value="1"/>
</dbReference>
<dbReference type="InterPro" id="IPR011545">
    <property type="entry name" value="DEAD/DEAH_box_helicase_dom"/>
</dbReference>
<keyword evidence="8 12" id="KW-0067">ATP-binding</keyword>
<dbReference type="PANTHER" id="PTHR30580:SF0">
    <property type="entry name" value="PRIMOSOMAL PROTEIN N"/>
    <property type="match status" value="1"/>
</dbReference>
<keyword evidence="2 12" id="KW-0235">DNA replication</keyword>
<dbReference type="SMART" id="SM00487">
    <property type="entry name" value="DEXDc"/>
    <property type="match status" value="1"/>
</dbReference>
<dbReference type="Proteomes" id="UP000000739">
    <property type="component" value="Chromosome"/>
</dbReference>
<feature type="binding site" evidence="12">
    <location>
        <position position="566"/>
    </location>
    <ligand>
        <name>Zn(2+)</name>
        <dbReference type="ChEBI" id="CHEBI:29105"/>
        <label>1</label>
    </ligand>
</feature>
<comment type="function">
    <text evidence="12">Initiates the restart of stalled replication forks, which reloads the replicative helicase on sites other than the origin of replication. Recognizes and binds to abandoned replication forks and remodels them to uncover a helicase loading site. Promotes assembly of the primosome at these replication forks.</text>
</comment>
<evidence type="ECO:0000256" key="6">
    <source>
        <dbReference type="ARBA" id="ARBA00022806"/>
    </source>
</evidence>
<comment type="similarity">
    <text evidence="12">Belongs to the helicase family. PriA subfamily.</text>
</comment>
<keyword evidence="5 12" id="KW-0378">Hydrolase</keyword>
<dbReference type="GO" id="GO:1990077">
    <property type="term" value="C:primosome complex"/>
    <property type="evidence" value="ECO:0007669"/>
    <property type="project" value="UniProtKB-UniRule"/>
</dbReference>
<dbReference type="EC" id="5.6.2.4" evidence="12"/>
<keyword evidence="7 12" id="KW-0862">Zinc</keyword>
<keyword evidence="9 12" id="KW-0238">DNA-binding</keyword>
<dbReference type="InterPro" id="IPR042115">
    <property type="entry name" value="PriA_3primeBD_sf"/>
</dbReference>
<evidence type="ECO:0000256" key="1">
    <source>
        <dbReference type="ARBA" id="ARBA00022515"/>
    </source>
</evidence>
<dbReference type="SUPFAM" id="SSF52540">
    <property type="entry name" value="P-loop containing nucleoside triphosphate hydrolases"/>
    <property type="match status" value="2"/>
</dbReference>
<evidence type="ECO:0000313" key="14">
    <source>
        <dbReference type="EMBL" id="ACL04531.1"/>
    </source>
</evidence>
<feature type="domain" description="Helicase ATP-binding" evidence="13">
    <location>
        <begin position="295"/>
        <end position="461"/>
    </location>
</feature>
<dbReference type="GO" id="GO:0006270">
    <property type="term" value="P:DNA replication initiation"/>
    <property type="evidence" value="ECO:0007669"/>
    <property type="project" value="TreeGrafter"/>
</dbReference>
<comment type="catalytic activity">
    <reaction evidence="11 12">
        <text>ATP + H2O = ADP + phosphate + H(+)</text>
        <dbReference type="Rhea" id="RHEA:13065"/>
        <dbReference type="ChEBI" id="CHEBI:15377"/>
        <dbReference type="ChEBI" id="CHEBI:15378"/>
        <dbReference type="ChEBI" id="CHEBI:30616"/>
        <dbReference type="ChEBI" id="CHEBI:43474"/>
        <dbReference type="ChEBI" id="CHEBI:456216"/>
        <dbReference type="EC" id="5.6.2.4"/>
    </reaction>
</comment>
<dbReference type="GO" id="GO:0003677">
    <property type="term" value="F:DNA binding"/>
    <property type="evidence" value="ECO:0007669"/>
    <property type="project" value="UniProtKB-UniRule"/>
</dbReference>
<dbReference type="GO" id="GO:0016887">
    <property type="term" value="F:ATP hydrolysis activity"/>
    <property type="evidence" value="ECO:0007669"/>
    <property type="project" value="RHEA"/>
</dbReference>
<dbReference type="PROSITE" id="PS51192">
    <property type="entry name" value="HELICASE_ATP_BIND_1"/>
    <property type="match status" value="1"/>
</dbReference>
<dbReference type="Pfam" id="PF18074">
    <property type="entry name" value="PriA_C"/>
    <property type="match status" value="1"/>
</dbReference>
<dbReference type="GO" id="GO:0006302">
    <property type="term" value="P:double-strand break repair"/>
    <property type="evidence" value="ECO:0007669"/>
    <property type="project" value="InterPro"/>
</dbReference>
<dbReference type="Gene3D" id="3.40.1440.60">
    <property type="entry name" value="PriA, 3(prime) DNA-binding domain"/>
    <property type="match status" value="1"/>
</dbReference>
<dbReference type="GO" id="GO:0006310">
    <property type="term" value="P:DNA recombination"/>
    <property type="evidence" value="ECO:0007669"/>
    <property type="project" value="InterPro"/>
</dbReference>
<dbReference type="InterPro" id="IPR014001">
    <property type="entry name" value="Helicase_ATP-bd"/>
</dbReference>
<feature type="binding site" evidence="12">
    <location>
        <position position="535"/>
    </location>
    <ligand>
        <name>Zn(2+)</name>
        <dbReference type="ChEBI" id="CHEBI:29105"/>
        <label>2</label>
    </ligand>
</feature>
<feature type="binding site" evidence="12">
    <location>
        <position position="523"/>
    </location>
    <ligand>
        <name>Zn(2+)</name>
        <dbReference type="ChEBI" id="CHEBI:29105"/>
        <label>1</label>
    </ligand>
</feature>
<proteinExistence type="inferred from homology"/>
<dbReference type="InterPro" id="IPR027417">
    <property type="entry name" value="P-loop_NTPase"/>
</dbReference>
<sequence>MKEPGVRRGASQPPEAYLEVAVAAPLEQTLTYKLPQDQAPLAEPGKRVLVPMGRRRVTGYILGPAPKPEGFKARSILDILDELPLFPEAMVPLFRWLADYYIYPLGLTIKESLPSGVNHLELAMVKITPEGEKALEAGQANLKEQRFLEILLTAGATAQNQLLKKAGKGASVSTILTMQRKGFVEIHRVMQKGRVRSKTETYIKALKEQSDAPARQKSRHKILEILPKDGDMTMRALKKEVPSAPRWIWEMEEAGEIQVFEKEVYRDPFGEPIPPDETRFTLTSEQEVAYTEIVGALGRGYKSILLHGVTGSGKTEVYLRCVEKALEQGLSVIVLVPEIALISQMQRRFLARFGEKVAVLHSGLTDGERLDQWMRIVRGQAPIALGARSSIFAPVKNPGLVIVDEEHDESYKQDSRLRYQARDLAVMRCHMEKAVTVLGSATPSISSRHNCANGKFQKISIKNRVAERPFPEVTLVDLRNTTTGQNRSLLTDVLKHHLTETLAKNEQALLFLNRRGFANFPVCLECGGTITCAHCDVSLTYHQEDGCFQCHYCGFCQDITKGCPSCGSRKLKMMGMGTEKVEDSLRSMFPQAIIGRLDRDTAAKKGGLVSVLKGLREKTTDIVVGTQMITKGHDFPNITLVGVVCADLSMGFPDFRAGERTFQLLAQVAGRAGRGEKPGRVVLQTYNPEHFCITTACANDYDAFCNEELKFRHQLKYPPFARLAQIRFTGEDSKETGAFANSIGEECRKLLWAEKAFKNSVQVLGPIPSPIARIARMHRWQMLLKGLDHKAFRAYLRQVNRIIQSKAGAKGPTAVIDVDPVNML</sequence>
<dbReference type="InterPro" id="IPR005259">
    <property type="entry name" value="PriA"/>
</dbReference>
<evidence type="ECO:0000256" key="3">
    <source>
        <dbReference type="ARBA" id="ARBA00022723"/>
    </source>
</evidence>
<dbReference type="SMART" id="SM00490">
    <property type="entry name" value="HELICc"/>
    <property type="match status" value="1"/>
</dbReference>
<dbReference type="KEGG" id="dal:Dalk_2841"/>
<dbReference type="GO" id="GO:0008270">
    <property type="term" value="F:zinc ion binding"/>
    <property type="evidence" value="ECO:0007669"/>
    <property type="project" value="UniProtKB-UniRule"/>
</dbReference>
<dbReference type="GO" id="GO:0043138">
    <property type="term" value="F:3'-5' DNA helicase activity"/>
    <property type="evidence" value="ECO:0007669"/>
    <property type="project" value="UniProtKB-EC"/>
</dbReference>
<comment type="cofactor">
    <cofactor evidence="12">
        <name>Zn(2+)</name>
        <dbReference type="ChEBI" id="CHEBI:29105"/>
    </cofactor>
    <text evidence="12">Binds 2 zinc ions per subunit.</text>
</comment>
<dbReference type="GO" id="GO:0005524">
    <property type="term" value="F:ATP binding"/>
    <property type="evidence" value="ECO:0007669"/>
    <property type="project" value="UniProtKB-UniRule"/>
</dbReference>
<dbReference type="Pfam" id="PF18319">
    <property type="entry name" value="Zn_ribbon_PriA"/>
    <property type="match status" value="1"/>
</dbReference>
<feature type="binding site" evidence="12">
    <location>
        <position position="563"/>
    </location>
    <ligand>
        <name>Zn(2+)</name>
        <dbReference type="ChEBI" id="CHEBI:29105"/>
        <label>1</label>
    </ligand>
</feature>
<gene>
    <name evidence="12" type="primary">priA</name>
    <name evidence="14" type="ordered locus">Dalk_2841</name>
</gene>
<feature type="binding site" evidence="12">
    <location>
        <position position="553"/>
    </location>
    <ligand>
        <name>Zn(2+)</name>
        <dbReference type="ChEBI" id="CHEBI:29105"/>
        <label>2</label>
    </ligand>
</feature>
<keyword evidence="4 12" id="KW-0547">Nucleotide-binding</keyword>
<feature type="binding site" evidence="12">
    <location>
        <position position="526"/>
    </location>
    <ligand>
        <name>Zn(2+)</name>
        <dbReference type="ChEBI" id="CHEBI:29105"/>
        <label>1</label>
    </ligand>
</feature>
<dbReference type="Pfam" id="PF17764">
    <property type="entry name" value="PriA_3primeBD"/>
    <property type="match status" value="1"/>
</dbReference>
<evidence type="ECO:0000256" key="7">
    <source>
        <dbReference type="ARBA" id="ARBA00022833"/>
    </source>
</evidence>
<name>B8FB87_DESAL</name>
<dbReference type="PANTHER" id="PTHR30580">
    <property type="entry name" value="PRIMOSOMAL PROTEIN N"/>
    <property type="match status" value="1"/>
</dbReference>
<dbReference type="HOGENOM" id="CLU_013353_3_1_7"/>
<protein>
    <recommendedName>
        <fullName evidence="12">Replication restart protein PriA</fullName>
    </recommendedName>
    <alternativeName>
        <fullName evidence="12">ATP-dependent DNA helicase PriA</fullName>
        <ecNumber evidence="12">5.6.2.4</ecNumber>
    </alternativeName>
    <alternativeName>
        <fullName evidence="12">DNA 3'-5' helicase PriA</fullName>
    </alternativeName>
</protein>
<organism evidence="14 15">
    <name type="scientific">Desulfatibacillum aliphaticivorans</name>
    <dbReference type="NCBI Taxonomy" id="218208"/>
    <lineage>
        <taxon>Bacteria</taxon>
        <taxon>Pseudomonadati</taxon>
        <taxon>Thermodesulfobacteriota</taxon>
        <taxon>Desulfobacteria</taxon>
        <taxon>Desulfobacterales</taxon>
        <taxon>Desulfatibacillaceae</taxon>
        <taxon>Desulfatibacillum</taxon>
    </lineage>
</organism>
<evidence type="ECO:0000259" key="13">
    <source>
        <dbReference type="PROSITE" id="PS51192"/>
    </source>
</evidence>
<feature type="binding site" evidence="12">
    <location>
        <position position="550"/>
    </location>
    <ligand>
        <name>Zn(2+)</name>
        <dbReference type="ChEBI" id="CHEBI:29105"/>
        <label>2</label>
    </ligand>
</feature>
<keyword evidence="6 12" id="KW-0347">Helicase</keyword>
<dbReference type="CDD" id="cd17929">
    <property type="entry name" value="DEXHc_priA"/>
    <property type="match status" value="1"/>
</dbReference>
<keyword evidence="1 12" id="KW-0639">Primosome</keyword>
<comment type="subunit">
    <text evidence="12">Component of the replication restart primosome.</text>
</comment>
<dbReference type="AlphaFoldDB" id="B8FB87"/>
<dbReference type="InterPro" id="IPR001650">
    <property type="entry name" value="Helicase_C-like"/>
</dbReference>
<keyword evidence="3 12" id="KW-0479">Metal-binding</keyword>
<dbReference type="EMBL" id="CP001322">
    <property type="protein sequence ID" value="ACL04531.1"/>
    <property type="molecule type" value="Genomic_DNA"/>
</dbReference>
<accession>B8FB87</accession>